<dbReference type="EMBL" id="JBBDGN010000001">
    <property type="protein sequence ID" value="MEJ1090177.1"/>
    <property type="molecule type" value="Genomic_DNA"/>
</dbReference>
<accession>A0ABU8LIP5</accession>
<feature type="transmembrane region" description="Helical" evidence="1">
    <location>
        <begin position="84"/>
        <end position="112"/>
    </location>
</feature>
<comment type="caution">
    <text evidence="2">The sequence shown here is derived from an EMBL/GenBank/DDBJ whole genome shotgun (WGS) entry which is preliminary data.</text>
</comment>
<feature type="transmembrane region" description="Helical" evidence="1">
    <location>
        <begin position="12"/>
        <end position="30"/>
    </location>
</feature>
<name>A0ABU8LIP5_9MICO</name>
<evidence type="ECO:0000313" key="2">
    <source>
        <dbReference type="EMBL" id="MEJ1090177.1"/>
    </source>
</evidence>
<organism evidence="2 3">
    <name type="scientific">Microbacterium istanbulense</name>
    <dbReference type="NCBI Taxonomy" id="3122049"/>
    <lineage>
        <taxon>Bacteria</taxon>
        <taxon>Bacillati</taxon>
        <taxon>Actinomycetota</taxon>
        <taxon>Actinomycetes</taxon>
        <taxon>Micrococcales</taxon>
        <taxon>Microbacteriaceae</taxon>
        <taxon>Microbacterium</taxon>
    </lineage>
</organism>
<keyword evidence="3" id="KW-1185">Reference proteome</keyword>
<evidence type="ECO:0000313" key="3">
    <source>
        <dbReference type="Proteomes" id="UP001366085"/>
    </source>
</evidence>
<dbReference type="InterPro" id="IPR021354">
    <property type="entry name" value="DUF2975"/>
</dbReference>
<proteinExistence type="predicted"/>
<keyword evidence="1" id="KW-1133">Transmembrane helix</keyword>
<reference evidence="2 3" key="1">
    <citation type="submission" date="2024-02" db="EMBL/GenBank/DDBJ databases">
        <authorList>
            <person name="Saticioglu I.B."/>
        </authorList>
    </citation>
    <scope>NUCLEOTIDE SEQUENCE [LARGE SCALE GENOMIC DNA]</scope>
    <source>
        <strain evidence="2 3">Mu-43</strain>
    </source>
</reference>
<gene>
    <name evidence="2" type="ORF">WDU93_00605</name>
</gene>
<dbReference type="Pfam" id="PF11188">
    <property type="entry name" value="DUF2975"/>
    <property type="match status" value="1"/>
</dbReference>
<evidence type="ECO:0000256" key="1">
    <source>
        <dbReference type="SAM" id="Phobius"/>
    </source>
</evidence>
<protein>
    <submittedName>
        <fullName evidence="2">DUF2975 domain-containing protein</fullName>
    </submittedName>
</protein>
<feature type="transmembrane region" description="Helical" evidence="1">
    <location>
        <begin position="118"/>
        <end position="139"/>
    </location>
</feature>
<keyword evidence="1" id="KW-0472">Membrane</keyword>
<keyword evidence="1" id="KW-0812">Transmembrane</keyword>
<sequence>MQPRVTLALKTLIAAMLVILVFSQIVVIPAVARGTAEHNPDLAYLEVPGIIGATLFLAAVELVLICIWRLLSLVRMEQIFSEKAFLWIDVIIGTFVFAGLLIGASLVVLALGRAVNPSITLLGVLGVVVGGALALLVVVMRGLLTTALQLEQDLSEVV</sequence>
<feature type="transmembrane region" description="Helical" evidence="1">
    <location>
        <begin position="50"/>
        <end position="72"/>
    </location>
</feature>
<dbReference type="Proteomes" id="UP001366085">
    <property type="component" value="Unassembled WGS sequence"/>
</dbReference>
<dbReference type="RefSeq" id="WP_337316306.1">
    <property type="nucleotide sequence ID" value="NZ_JBBDGN010000001.1"/>
</dbReference>